<evidence type="ECO:0000313" key="2">
    <source>
        <dbReference type="Proteomes" id="UP001220064"/>
    </source>
</evidence>
<name>A0ABY7U711_9CORY</name>
<protein>
    <recommendedName>
        <fullName evidence="3">3-methyladenine DNA glycosylase</fullName>
    </recommendedName>
</protein>
<evidence type="ECO:0000313" key="1">
    <source>
        <dbReference type="EMBL" id="WCZ32485.1"/>
    </source>
</evidence>
<sequence length="292" mass="33186">MHVLSADQWSEAMAAHTARANDRLARFRHPGEYHPVYDFLFEYYPVRPSHLRRWHPGVGVALAPSSQGSAQRTPPHAEWRDYTTSTNGVTLDVESFFARRGDSVRYMRDLIARSRTNPAQFGCFGLHEWAMLYHADTPRHDLPLRLGRAGTNQVVDTHRIKCTHYDAFRFFTPPARSLNLTVLTREGQPASDQPGCVHATMDLYKWAWKLGPLVPGELFLDALDLAIDARVLDMEASPYDCRGLGFGVVPIETPAGKTEYVRRQRDLARRAEPIRDRLVALIDHAEAIRMNV</sequence>
<keyword evidence="2" id="KW-1185">Reference proteome</keyword>
<gene>
    <name evidence="1" type="ORF">CMASS_05215</name>
</gene>
<evidence type="ECO:0008006" key="3">
    <source>
        <dbReference type="Google" id="ProtNLM"/>
    </source>
</evidence>
<dbReference type="RefSeq" id="WP_022861960.1">
    <property type="nucleotide sequence ID" value="NZ_ATVG01000001.1"/>
</dbReference>
<reference evidence="1 2" key="1">
    <citation type="submission" date="2020-10" db="EMBL/GenBank/DDBJ databases">
        <title>Complete genome sequence of Corynebacterium massiliense DSM 45435, type strain of Corynebacterium massiliense.</title>
        <authorList>
            <person name="Busche T."/>
            <person name="Kalinowski J."/>
            <person name="Ruckert C."/>
        </authorList>
    </citation>
    <scope>NUCLEOTIDE SEQUENCE [LARGE SCALE GENOMIC DNA]</scope>
    <source>
        <strain evidence="1 2">DSM 45435</strain>
    </source>
</reference>
<proteinExistence type="predicted"/>
<organism evidence="1 2">
    <name type="scientific">Corynebacterium massiliense DSM 45435</name>
    <dbReference type="NCBI Taxonomy" id="1121364"/>
    <lineage>
        <taxon>Bacteria</taxon>
        <taxon>Bacillati</taxon>
        <taxon>Actinomycetota</taxon>
        <taxon>Actinomycetes</taxon>
        <taxon>Mycobacteriales</taxon>
        <taxon>Corynebacteriaceae</taxon>
        <taxon>Corynebacterium</taxon>
    </lineage>
</organism>
<dbReference type="Proteomes" id="UP001220064">
    <property type="component" value="Chromosome"/>
</dbReference>
<dbReference type="EMBL" id="CP063189">
    <property type="protein sequence ID" value="WCZ32485.1"/>
    <property type="molecule type" value="Genomic_DNA"/>
</dbReference>
<accession>A0ABY7U711</accession>